<sequence length="105" mass="11848">MPKSSSSRVPNKKYFVVLRTTADKAELGSQKICVRRRLRNLPALYLNVTTLTKFEQPKKIDQSISSALDALETSVRLNYQHAVAVVLEEEQKFDLLQEIGQVAGE</sequence>
<name>A0A4C1ZAJ6_EUMVA</name>
<comment type="caution">
    <text evidence="1">The sequence shown here is derived from an EMBL/GenBank/DDBJ whole genome shotgun (WGS) entry which is preliminary data.</text>
</comment>
<reference evidence="1 2" key="1">
    <citation type="journal article" date="2019" name="Commun. Biol.">
        <title>The bagworm genome reveals a unique fibroin gene that provides high tensile strength.</title>
        <authorList>
            <person name="Kono N."/>
            <person name="Nakamura H."/>
            <person name="Ohtoshi R."/>
            <person name="Tomita M."/>
            <person name="Numata K."/>
            <person name="Arakawa K."/>
        </authorList>
    </citation>
    <scope>NUCLEOTIDE SEQUENCE [LARGE SCALE GENOMIC DNA]</scope>
</reference>
<protein>
    <submittedName>
        <fullName evidence="1">Uncharacterized protein</fullName>
    </submittedName>
</protein>
<dbReference type="AlphaFoldDB" id="A0A4C1ZAJ6"/>
<evidence type="ECO:0000313" key="2">
    <source>
        <dbReference type="Proteomes" id="UP000299102"/>
    </source>
</evidence>
<gene>
    <name evidence="1" type="ORF">EVAR_99271_1</name>
</gene>
<keyword evidence="2" id="KW-1185">Reference proteome</keyword>
<dbReference type="EMBL" id="BGZK01001675">
    <property type="protein sequence ID" value="GBP84372.1"/>
    <property type="molecule type" value="Genomic_DNA"/>
</dbReference>
<accession>A0A4C1ZAJ6</accession>
<dbReference type="OrthoDB" id="329835at2759"/>
<organism evidence="1 2">
    <name type="scientific">Eumeta variegata</name>
    <name type="common">Bagworm moth</name>
    <name type="synonym">Eumeta japonica</name>
    <dbReference type="NCBI Taxonomy" id="151549"/>
    <lineage>
        <taxon>Eukaryota</taxon>
        <taxon>Metazoa</taxon>
        <taxon>Ecdysozoa</taxon>
        <taxon>Arthropoda</taxon>
        <taxon>Hexapoda</taxon>
        <taxon>Insecta</taxon>
        <taxon>Pterygota</taxon>
        <taxon>Neoptera</taxon>
        <taxon>Endopterygota</taxon>
        <taxon>Lepidoptera</taxon>
        <taxon>Glossata</taxon>
        <taxon>Ditrysia</taxon>
        <taxon>Tineoidea</taxon>
        <taxon>Psychidae</taxon>
        <taxon>Oiketicinae</taxon>
        <taxon>Eumeta</taxon>
    </lineage>
</organism>
<dbReference type="Proteomes" id="UP000299102">
    <property type="component" value="Unassembled WGS sequence"/>
</dbReference>
<evidence type="ECO:0000313" key="1">
    <source>
        <dbReference type="EMBL" id="GBP84372.1"/>
    </source>
</evidence>
<proteinExistence type="predicted"/>